<dbReference type="SUPFAM" id="SSF159888">
    <property type="entry name" value="YdhG-like"/>
    <property type="match status" value="1"/>
</dbReference>
<protein>
    <recommendedName>
        <fullName evidence="1">YdhG-like domain-containing protein</fullName>
    </recommendedName>
</protein>
<organism evidence="2 3">
    <name type="scientific">Microterricola pindariensis</name>
    <dbReference type="NCBI Taxonomy" id="478010"/>
    <lineage>
        <taxon>Bacteria</taxon>
        <taxon>Bacillati</taxon>
        <taxon>Actinomycetota</taxon>
        <taxon>Actinomycetes</taxon>
        <taxon>Micrococcales</taxon>
        <taxon>Microbacteriaceae</taxon>
        <taxon>Microterricola</taxon>
    </lineage>
</organism>
<name>A0ABX5ASI3_9MICO</name>
<sequence>MSRADVDRYLAELDHPLAGTLAELCAIVRAADPRVQETIKWNAPSFFIAEHFATTGLSPRGQLRLVLHTGARKLSEPLVVTVAGADGLLEWKGTDRAVVIVRDAEQLEGIREELGSVLRQWIAQTQPAQTQPAQTQPAQP</sequence>
<feature type="domain" description="YdhG-like" evidence="1">
    <location>
        <begin position="20"/>
        <end position="122"/>
    </location>
</feature>
<dbReference type="RefSeq" id="WP_104476779.1">
    <property type="nucleotide sequence ID" value="NZ_MPZN01000058.1"/>
</dbReference>
<evidence type="ECO:0000313" key="3">
    <source>
        <dbReference type="Proteomes" id="UP000237755"/>
    </source>
</evidence>
<reference evidence="2 3" key="1">
    <citation type="journal article" date="2008" name="Int. J. Syst. Evol. Microbiol.">
        <title>Leifsonia pindariensis sp. nov., isolated from the Pindari glacier of the Indian Himalayas, and emended description of the genus Leifsonia.</title>
        <authorList>
            <person name="Reddy G.S."/>
            <person name="Prabagaran S.R."/>
            <person name="Shivaji S."/>
        </authorList>
    </citation>
    <scope>NUCLEOTIDE SEQUENCE [LARGE SCALE GENOMIC DNA]</scope>
    <source>
        <strain evidence="2 3">PON 10</strain>
    </source>
</reference>
<evidence type="ECO:0000259" key="1">
    <source>
        <dbReference type="Pfam" id="PF08818"/>
    </source>
</evidence>
<dbReference type="Gene3D" id="3.90.1150.200">
    <property type="match status" value="1"/>
</dbReference>
<keyword evidence="3" id="KW-1185">Reference proteome</keyword>
<comment type="caution">
    <text evidence="2">The sequence shown here is derived from an EMBL/GenBank/DDBJ whole genome shotgun (WGS) entry which is preliminary data.</text>
</comment>
<dbReference type="Pfam" id="PF08818">
    <property type="entry name" value="DUF1801"/>
    <property type="match status" value="1"/>
</dbReference>
<dbReference type="Proteomes" id="UP000237755">
    <property type="component" value="Unassembled WGS sequence"/>
</dbReference>
<gene>
    <name evidence="2" type="ORF">GY24_13955</name>
</gene>
<evidence type="ECO:0000313" key="2">
    <source>
        <dbReference type="EMBL" id="PPL15651.1"/>
    </source>
</evidence>
<dbReference type="InterPro" id="IPR014922">
    <property type="entry name" value="YdhG-like"/>
</dbReference>
<proteinExistence type="predicted"/>
<accession>A0ABX5ASI3</accession>
<dbReference type="EMBL" id="MPZN01000058">
    <property type="protein sequence ID" value="PPL15651.1"/>
    <property type="molecule type" value="Genomic_DNA"/>
</dbReference>